<dbReference type="Proteomes" id="UP000499080">
    <property type="component" value="Unassembled WGS sequence"/>
</dbReference>
<name>A0A4Y2CFF9_ARAVE</name>
<evidence type="ECO:0000256" key="1">
    <source>
        <dbReference type="SAM" id="MobiDB-lite"/>
    </source>
</evidence>
<reference evidence="2 3" key="1">
    <citation type="journal article" date="2019" name="Sci. Rep.">
        <title>Orb-weaving spider Araneus ventricosus genome elucidates the spidroin gene catalogue.</title>
        <authorList>
            <person name="Kono N."/>
            <person name="Nakamura H."/>
            <person name="Ohtoshi R."/>
            <person name="Moran D.A.P."/>
            <person name="Shinohara A."/>
            <person name="Yoshida Y."/>
            <person name="Fujiwara M."/>
            <person name="Mori M."/>
            <person name="Tomita M."/>
            <person name="Arakawa K."/>
        </authorList>
    </citation>
    <scope>NUCLEOTIDE SEQUENCE [LARGE SCALE GENOMIC DNA]</scope>
</reference>
<dbReference type="EMBL" id="BGPR01000186">
    <property type="protein sequence ID" value="GBM03030.1"/>
    <property type="molecule type" value="Genomic_DNA"/>
</dbReference>
<evidence type="ECO:0000313" key="3">
    <source>
        <dbReference type="Proteomes" id="UP000499080"/>
    </source>
</evidence>
<protein>
    <submittedName>
        <fullName evidence="2">Uncharacterized protein</fullName>
    </submittedName>
</protein>
<dbReference type="AlphaFoldDB" id="A0A4Y2CFF9"/>
<accession>A0A4Y2CFF9</accession>
<proteinExistence type="predicted"/>
<comment type="caution">
    <text evidence="2">The sequence shown here is derived from an EMBL/GenBank/DDBJ whole genome shotgun (WGS) entry which is preliminary data.</text>
</comment>
<gene>
    <name evidence="2" type="ORF">AVEN_14543_1</name>
</gene>
<feature type="compositionally biased region" description="Polar residues" evidence="1">
    <location>
        <begin position="47"/>
        <end position="59"/>
    </location>
</feature>
<feature type="region of interest" description="Disordered" evidence="1">
    <location>
        <begin position="42"/>
        <end position="66"/>
    </location>
</feature>
<organism evidence="2 3">
    <name type="scientific">Araneus ventricosus</name>
    <name type="common">Orbweaver spider</name>
    <name type="synonym">Epeira ventricosa</name>
    <dbReference type="NCBI Taxonomy" id="182803"/>
    <lineage>
        <taxon>Eukaryota</taxon>
        <taxon>Metazoa</taxon>
        <taxon>Ecdysozoa</taxon>
        <taxon>Arthropoda</taxon>
        <taxon>Chelicerata</taxon>
        <taxon>Arachnida</taxon>
        <taxon>Araneae</taxon>
        <taxon>Araneomorphae</taxon>
        <taxon>Entelegynae</taxon>
        <taxon>Araneoidea</taxon>
        <taxon>Araneidae</taxon>
        <taxon>Araneus</taxon>
    </lineage>
</organism>
<keyword evidence="3" id="KW-1185">Reference proteome</keyword>
<sequence length="104" mass="11976">MTQKYSNLANCKFIKLITDALSRDDRKTQRYNKFSHTQEIGEAEACTRNQQKQKTNSLGPITGVQHPHPVLRRGVEELDFLWRLKSETVGLLNIPPAVDMFTFN</sequence>
<evidence type="ECO:0000313" key="2">
    <source>
        <dbReference type="EMBL" id="GBM03030.1"/>
    </source>
</evidence>